<keyword evidence="4" id="KW-1185">Reference proteome</keyword>
<protein>
    <submittedName>
        <fullName evidence="3">WD repeat-containing protein 76-like protein</fullName>
    </submittedName>
</protein>
<reference evidence="4" key="1">
    <citation type="submission" date="2013-09" db="EMBL/GenBank/DDBJ databases">
        <title>Corchorus olitorius genome sequencing.</title>
        <authorList>
            <person name="Alam M."/>
            <person name="Haque M.S."/>
            <person name="Islam M.S."/>
            <person name="Emdad E.M."/>
            <person name="Islam M.M."/>
            <person name="Ahmed B."/>
            <person name="Halim A."/>
            <person name="Hossen Q.M.M."/>
            <person name="Hossain M.Z."/>
            <person name="Ahmed R."/>
            <person name="Khan M.M."/>
            <person name="Islam R."/>
            <person name="Rashid M.M."/>
            <person name="Khan S.A."/>
            <person name="Rahman M.S."/>
            <person name="Alam M."/>
            <person name="Yahiya A.S."/>
            <person name="Khan M.S."/>
            <person name="Azam M.S."/>
            <person name="Haque T."/>
            <person name="Lashkar M.Z.H."/>
            <person name="Akhand A.I."/>
            <person name="Morshed G."/>
            <person name="Roy S."/>
            <person name="Uddin K.S."/>
            <person name="Rabeya T."/>
            <person name="Hossain A.S."/>
            <person name="Chowdhury A."/>
            <person name="Snigdha A.R."/>
            <person name="Mortoza M.S."/>
            <person name="Matin S.A."/>
            <person name="Hoque S.M.E."/>
            <person name="Islam M.K."/>
            <person name="Roy D.K."/>
            <person name="Haider R."/>
            <person name="Moosa M.M."/>
            <person name="Elias S.M."/>
            <person name="Hasan A.M."/>
            <person name="Jahan S."/>
            <person name="Shafiuddin M."/>
            <person name="Mahmood N."/>
            <person name="Shommy N.S."/>
        </authorList>
    </citation>
    <scope>NUCLEOTIDE SEQUENCE [LARGE SCALE GENOMIC DNA]</scope>
    <source>
        <strain evidence="4">cv. O-4</strain>
    </source>
</reference>
<dbReference type="Proteomes" id="UP000187203">
    <property type="component" value="Unassembled WGS sequence"/>
</dbReference>
<keyword evidence="2" id="KW-0677">Repeat</keyword>
<dbReference type="STRING" id="93759.A0A1R3J818"/>
<sequence>MASQKLTEYERKRLENINRNEEMMAALKVQSKVASLAAISKRQSTKINYLSLPTVTNSEAGMVT</sequence>
<dbReference type="AlphaFoldDB" id="A0A1R3J818"/>
<evidence type="ECO:0000256" key="1">
    <source>
        <dbReference type="ARBA" id="ARBA00022574"/>
    </source>
</evidence>
<proteinExistence type="predicted"/>
<evidence type="ECO:0000256" key="2">
    <source>
        <dbReference type="ARBA" id="ARBA00022737"/>
    </source>
</evidence>
<organism evidence="3 4">
    <name type="scientific">Corchorus olitorius</name>
    <dbReference type="NCBI Taxonomy" id="93759"/>
    <lineage>
        <taxon>Eukaryota</taxon>
        <taxon>Viridiplantae</taxon>
        <taxon>Streptophyta</taxon>
        <taxon>Embryophyta</taxon>
        <taxon>Tracheophyta</taxon>
        <taxon>Spermatophyta</taxon>
        <taxon>Magnoliopsida</taxon>
        <taxon>eudicotyledons</taxon>
        <taxon>Gunneridae</taxon>
        <taxon>Pentapetalae</taxon>
        <taxon>rosids</taxon>
        <taxon>malvids</taxon>
        <taxon>Malvales</taxon>
        <taxon>Malvaceae</taxon>
        <taxon>Grewioideae</taxon>
        <taxon>Apeibeae</taxon>
        <taxon>Corchorus</taxon>
    </lineage>
</organism>
<evidence type="ECO:0000313" key="4">
    <source>
        <dbReference type="Proteomes" id="UP000187203"/>
    </source>
</evidence>
<dbReference type="PANTHER" id="PTHR14773">
    <property type="entry name" value="WD REPEAT-CONTAINING PROTEIN 76"/>
    <property type="match status" value="1"/>
</dbReference>
<dbReference type="OrthoDB" id="9890280at2759"/>
<gene>
    <name evidence="3" type="ORF">COLO4_18744</name>
</gene>
<comment type="caution">
    <text evidence="3">The sequence shown here is derived from an EMBL/GenBank/DDBJ whole genome shotgun (WGS) entry which is preliminary data.</text>
</comment>
<keyword evidence="1" id="KW-0853">WD repeat</keyword>
<evidence type="ECO:0000313" key="3">
    <source>
        <dbReference type="EMBL" id="OMO90982.1"/>
    </source>
</evidence>
<dbReference type="GO" id="GO:0005634">
    <property type="term" value="C:nucleus"/>
    <property type="evidence" value="ECO:0007669"/>
    <property type="project" value="TreeGrafter"/>
</dbReference>
<dbReference type="InterPro" id="IPR050853">
    <property type="entry name" value="WD_repeat_DNA-damage-binding"/>
</dbReference>
<accession>A0A1R3J818</accession>
<dbReference type="GO" id="GO:0003677">
    <property type="term" value="F:DNA binding"/>
    <property type="evidence" value="ECO:0007669"/>
    <property type="project" value="TreeGrafter"/>
</dbReference>
<name>A0A1R3J818_9ROSI</name>
<dbReference type="PANTHER" id="PTHR14773:SF0">
    <property type="entry name" value="WD REPEAT-CONTAINING PROTEIN 76"/>
    <property type="match status" value="1"/>
</dbReference>
<dbReference type="GO" id="GO:2000001">
    <property type="term" value="P:regulation of DNA damage checkpoint"/>
    <property type="evidence" value="ECO:0007669"/>
    <property type="project" value="TreeGrafter"/>
</dbReference>
<dbReference type="EMBL" id="AWUE01016496">
    <property type="protein sequence ID" value="OMO90982.1"/>
    <property type="molecule type" value="Genomic_DNA"/>
</dbReference>